<accession>A0A330M8L7</accession>
<dbReference type="Proteomes" id="UP000250123">
    <property type="component" value="Chromosome SHEWBE"/>
</dbReference>
<proteinExistence type="predicted"/>
<name>A0A330M8L7_9GAMM</name>
<sequence length="38" mass="4519">MVSYILSRFNFVINVYYYSGHYIIKAPILVLRKRAGPR</sequence>
<evidence type="ECO:0000313" key="2">
    <source>
        <dbReference type="Proteomes" id="UP000250123"/>
    </source>
</evidence>
<dbReference type="AlphaFoldDB" id="A0A330M8L7"/>
<evidence type="ECO:0000313" key="1">
    <source>
        <dbReference type="EMBL" id="SQH76137.1"/>
    </source>
</evidence>
<dbReference type="EMBL" id="LS483452">
    <property type="protein sequence ID" value="SQH76137.1"/>
    <property type="molecule type" value="Genomic_DNA"/>
</dbReference>
<organism evidence="1 2">
    <name type="scientific">Shewanella benthica</name>
    <dbReference type="NCBI Taxonomy" id="43661"/>
    <lineage>
        <taxon>Bacteria</taxon>
        <taxon>Pseudomonadati</taxon>
        <taxon>Pseudomonadota</taxon>
        <taxon>Gammaproteobacteria</taxon>
        <taxon>Alteromonadales</taxon>
        <taxon>Shewanellaceae</taxon>
        <taxon>Shewanella</taxon>
    </lineage>
</organism>
<gene>
    <name evidence="1" type="ORF">SHEWBE_2171</name>
</gene>
<protein>
    <submittedName>
        <fullName evidence="1">Uncharacterized protein</fullName>
    </submittedName>
</protein>
<reference evidence="2" key="1">
    <citation type="submission" date="2018-06" db="EMBL/GenBank/DDBJ databases">
        <authorList>
            <person name="Cea G.-C."/>
            <person name="William W."/>
        </authorList>
    </citation>
    <scope>NUCLEOTIDE SEQUENCE [LARGE SCALE GENOMIC DNA]</scope>
    <source>
        <strain evidence="2">DB21MT-2</strain>
    </source>
</reference>
<dbReference type="KEGG" id="sbk:SHEWBE_2171"/>